<dbReference type="InterPro" id="IPR015422">
    <property type="entry name" value="PyrdxlP-dep_Trfase_small"/>
</dbReference>
<dbReference type="Gene3D" id="3.40.640.10">
    <property type="entry name" value="Type I PLP-dependent aspartate aminotransferase-like (Major domain)"/>
    <property type="match status" value="1"/>
</dbReference>
<comment type="cofactor">
    <cofactor evidence="2">
        <name>pyridoxal 5'-phosphate</name>
        <dbReference type="ChEBI" id="CHEBI:597326"/>
    </cofactor>
</comment>
<dbReference type="PANTHER" id="PTHR43713">
    <property type="entry name" value="GLUTAMATE-1-SEMIALDEHYDE 2,1-AMINOMUTASE"/>
    <property type="match status" value="1"/>
</dbReference>
<keyword evidence="8" id="KW-0413">Isomerase</keyword>
<organism evidence="11">
    <name type="scientific">Noctiluca scintillans</name>
    <name type="common">Sea sparkle</name>
    <name type="synonym">Red tide dinoflagellate</name>
    <dbReference type="NCBI Taxonomy" id="2966"/>
    <lineage>
        <taxon>Eukaryota</taxon>
        <taxon>Sar</taxon>
        <taxon>Alveolata</taxon>
        <taxon>Dinophyceae</taxon>
        <taxon>Noctilucales</taxon>
        <taxon>Noctilucaceae</taxon>
        <taxon>Noctiluca</taxon>
    </lineage>
</organism>
<dbReference type="EMBL" id="HBFQ01049533">
    <property type="protein sequence ID" value="CAD8860981.1"/>
    <property type="molecule type" value="Transcribed_RNA"/>
</dbReference>
<dbReference type="UniPathway" id="UPA00251">
    <property type="reaction ID" value="UER00317"/>
</dbReference>
<comment type="subunit">
    <text evidence="5">Homodimer.</text>
</comment>
<dbReference type="GO" id="GO:0030170">
    <property type="term" value="F:pyridoxal phosphate binding"/>
    <property type="evidence" value="ECO:0007669"/>
    <property type="project" value="InterPro"/>
</dbReference>
<gene>
    <name evidence="11" type="ORF">NSCI0253_LOCUS35336</name>
</gene>
<evidence type="ECO:0000256" key="7">
    <source>
        <dbReference type="ARBA" id="ARBA00022898"/>
    </source>
</evidence>
<dbReference type="InterPro" id="IPR004639">
    <property type="entry name" value="4pyrrol_synth_GluAld_NH2Trfase"/>
</dbReference>
<dbReference type="FunFam" id="3.40.640.10:FF:000021">
    <property type="entry name" value="Glutamate-1-semialdehyde 2,1-aminomutase"/>
    <property type="match status" value="1"/>
</dbReference>
<dbReference type="InterPro" id="IPR015424">
    <property type="entry name" value="PyrdxlP-dep_Trfase"/>
</dbReference>
<dbReference type="EC" id="5.4.3.8" evidence="6"/>
<dbReference type="HAMAP" id="MF_00375">
    <property type="entry name" value="HemL_aminotrans_3"/>
    <property type="match status" value="1"/>
</dbReference>
<dbReference type="SUPFAM" id="SSF53383">
    <property type="entry name" value="PLP-dependent transferases"/>
    <property type="match status" value="1"/>
</dbReference>
<protein>
    <recommendedName>
        <fullName evidence="6">glutamate-1-semialdehyde 2,1-aminomutase</fullName>
        <ecNumber evidence="6">5.4.3.8</ecNumber>
    </recommendedName>
</protein>
<dbReference type="GO" id="GO:0008483">
    <property type="term" value="F:transaminase activity"/>
    <property type="evidence" value="ECO:0007669"/>
    <property type="project" value="InterPro"/>
</dbReference>
<evidence type="ECO:0000256" key="2">
    <source>
        <dbReference type="ARBA" id="ARBA00001933"/>
    </source>
</evidence>
<dbReference type="InterPro" id="IPR049704">
    <property type="entry name" value="Aminotrans_3_PPA_site"/>
</dbReference>
<dbReference type="CDD" id="cd00610">
    <property type="entry name" value="OAT_like"/>
    <property type="match status" value="1"/>
</dbReference>
<dbReference type="NCBIfam" id="NF000818">
    <property type="entry name" value="PRK00062.1"/>
    <property type="match status" value="1"/>
</dbReference>
<comment type="pathway">
    <text evidence="3">Porphyrin-containing compound metabolism; protoporphyrin-IX biosynthesis; 5-aminolevulinate from L-glutamyl-tRNA(Glu): step 2/2.</text>
</comment>
<name>A0A7S1APM6_NOCSC</name>
<accession>A0A7S1APM6</accession>
<evidence type="ECO:0000256" key="3">
    <source>
        <dbReference type="ARBA" id="ARBA00004819"/>
    </source>
</evidence>
<dbReference type="PANTHER" id="PTHR43713:SF3">
    <property type="entry name" value="GLUTAMATE-1-SEMIALDEHYDE 2,1-AMINOMUTASE 1, CHLOROPLASTIC-RELATED"/>
    <property type="match status" value="1"/>
</dbReference>
<dbReference type="FunFam" id="3.90.1150.10:FF:000012">
    <property type="entry name" value="Glutamate-1-semialdehyde 2,1-aminomutase"/>
    <property type="match status" value="1"/>
</dbReference>
<comment type="similarity">
    <text evidence="4">Belongs to the class-III pyridoxal-phosphate-dependent aminotransferase family. HemL subfamily.</text>
</comment>
<reference evidence="11" key="1">
    <citation type="submission" date="2021-01" db="EMBL/GenBank/DDBJ databases">
        <authorList>
            <person name="Corre E."/>
            <person name="Pelletier E."/>
            <person name="Niang G."/>
            <person name="Scheremetjew M."/>
            <person name="Finn R."/>
            <person name="Kale V."/>
            <person name="Holt S."/>
            <person name="Cochrane G."/>
            <person name="Meng A."/>
            <person name="Brown T."/>
            <person name="Cohen L."/>
        </authorList>
    </citation>
    <scope>NUCLEOTIDE SEQUENCE</scope>
</reference>
<keyword evidence="7 10" id="KW-0663">Pyridoxal phosphate</keyword>
<evidence type="ECO:0000256" key="9">
    <source>
        <dbReference type="ARBA" id="ARBA00023244"/>
    </source>
</evidence>
<dbReference type="InterPro" id="IPR015421">
    <property type="entry name" value="PyrdxlP-dep_Trfase_major"/>
</dbReference>
<dbReference type="GO" id="GO:0006782">
    <property type="term" value="P:protoporphyrinogen IX biosynthetic process"/>
    <property type="evidence" value="ECO:0007669"/>
    <property type="project" value="UniProtKB-UniPathway"/>
</dbReference>
<evidence type="ECO:0000256" key="6">
    <source>
        <dbReference type="ARBA" id="ARBA00012143"/>
    </source>
</evidence>
<evidence type="ECO:0000256" key="8">
    <source>
        <dbReference type="ARBA" id="ARBA00023235"/>
    </source>
</evidence>
<dbReference type="InterPro" id="IPR005814">
    <property type="entry name" value="Aminotrans_3"/>
</dbReference>
<dbReference type="PROSITE" id="PS00600">
    <property type="entry name" value="AA_TRANSFER_CLASS_3"/>
    <property type="match status" value="1"/>
</dbReference>
<dbReference type="AlphaFoldDB" id="A0A7S1APM6"/>
<dbReference type="Pfam" id="PF00202">
    <property type="entry name" value="Aminotran_3"/>
    <property type="match status" value="1"/>
</dbReference>
<keyword evidence="9" id="KW-0627">Porphyrin biosynthesis</keyword>
<dbReference type="GO" id="GO:0042286">
    <property type="term" value="F:glutamate-1-semialdehyde 2,1-aminomutase activity"/>
    <property type="evidence" value="ECO:0007669"/>
    <property type="project" value="UniProtKB-EC"/>
</dbReference>
<sequence>MPTVQLPRWSMDNFGVVSLSLAAVARSVVGRRRATHRHRKTTLCAITTTRSDQIFSEAKDLMPGGVSSPVRAFKSVGGNPIVVESVKGAHLFDVDGNEYIDYVCSWGPAIIGHADENVQKALRAQIAKGTSFGAPSPLENVLAKMVIDAVPSVEMVRFTNSGTEACMGMIRLVRAYTKRDAVIKFEGCYHGHADAFLVQAGSGVATLGLPDSPGVPAGATMGTLCAQYGNLESVEQLLKEHEVAAVILEPVVGNSGFIAPTKEFLQGLRDLTTKYGALLVFDEVMTGFRISYGGAQEYFGVTPDITTMGKVIGGGLPVGAYGGKREIMEMVAPAGPMYQAGTLSGNPLAMVAGIETLSKLKDPEIYRHLDRVTGKLINGLLDAAREAGHAICGGHISGMFGLFFCEGPVTCFADAVKSDTDKFARWHRMMLERGIYLAPSQFEAGFTSLRHTDEDIEKTIAAAKEVFALL</sequence>
<evidence type="ECO:0000256" key="10">
    <source>
        <dbReference type="RuleBase" id="RU003560"/>
    </source>
</evidence>
<dbReference type="NCBIfam" id="TIGR00713">
    <property type="entry name" value="hemL"/>
    <property type="match status" value="1"/>
</dbReference>
<evidence type="ECO:0000256" key="1">
    <source>
        <dbReference type="ARBA" id="ARBA00001579"/>
    </source>
</evidence>
<evidence type="ECO:0000256" key="4">
    <source>
        <dbReference type="ARBA" id="ARBA00008981"/>
    </source>
</evidence>
<dbReference type="Gene3D" id="3.90.1150.10">
    <property type="entry name" value="Aspartate Aminotransferase, domain 1"/>
    <property type="match status" value="1"/>
</dbReference>
<evidence type="ECO:0000256" key="5">
    <source>
        <dbReference type="ARBA" id="ARBA00011738"/>
    </source>
</evidence>
<proteinExistence type="inferred from homology"/>
<comment type="catalytic activity">
    <reaction evidence="1">
        <text>(S)-4-amino-5-oxopentanoate = 5-aminolevulinate</text>
        <dbReference type="Rhea" id="RHEA:14265"/>
        <dbReference type="ChEBI" id="CHEBI:57501"/>
        <dbReference type="ChEBI" id="CHEBI:356416"/>
        <dbReference type="EC" id="5.4.3.8"/>
    </reaction>
</comment>
<evidence type="ECO:0000313" key="11">
    <source>
        <dbReference type="EMBL" id="CAD8860981.1"/>
    </source>
</evidence>